<evidence type="ECO:0000256" key="1">
    <source>
        <dbReference type="SAM" id="MobiDB-lite"/>
    </source>
</evidence>
<dbReference type="Proteomes" id="UP001320876">
    <property type="component" value="Unassembled WGS sequence"/>
</dbReference>
<name>A0ABT3GSX2_9BACT</name>
<evidence type="ECO:0000313" key="2">
    <source>
        <dbReference type="EMBL" id="MCW1926612.1"/>
    </source>
</evidence>
<feature type="region of interest" description="Disordered" evidence="1">
    <location>
        <begin position="38"/>
        <end position="65"/>
    </location>
</feature>
<organism evidence="2 3">
    <name type="scientific">Luteolibacter arcticus</name>
    <dbReference type="NCBI Taxonomy" id="1581411"/>
    <lineage>
        <taxon>Bacteria</taxon>
        <taxon>Pseudomonadati</taxon>
        <taxon>Verrucomicrobiota</taxon>
        <taxon>Verrucomicrobiia</taxon>
        <taxon>Verrucomicrobiales</taxon>
        <taxon>Verrucomicrobiaceae</taxon>
        <taxon>Luteolibacter</taxon>
    </lineage>
</organism>
<accession>A0ABT3GSX2</accession>
<comment type="caution">
    <text evidence="2">The sequence shown here is derived from an EMBL/GenBank/DDBJ whole genome shotgun (WGS) entry which is preliminary data.</text>
</comment>
<gene>
    <name evidence="2" type="ORF">OKA05_28930</name>
</gene>
<proteinExistence type="predicted"/>
<reference evidence="2 3" key="1">
    <citation type="submission" date="2022-10" db="EMBL/GenBank/DDBJ databases">
        <title>Luteolibacter arcticus strain CCTCC AB 2014275, whole genome shotgun sequencing project.</title>
        <authorList>
            <person name="Zhao G."/>
            <person name="Shen L."/>
        </authorList>
    </citation>
    <scope>NUCLEOTIDE SEQUENCE [LARGE SCALE GENOMIC DNA]</scope>
    <source>
        <strain evidence="2 3">CCTCC AB 2014275</strain>
    </source>
</reference>
<keyword evidence="3" id="KW-1185">Reference proteome</keyword>
<dbReference type="EMBL" id="JAPDDT010000031">
    <property type="protein sequence ID" value="MCW1926612.1"/>
    <property type="molecule type" value="Genomic_DNA"/>
</dbReference>
<evidence type="ECO:0000313" key="3">
    <source>
        <dbReference type="Proteomes" id="UP001320876"/>
    </source>
</evidence>
<sequence>MITRSIPAEDVLVAHELAALEICELRRKGIPYHLEEHADRSGRHLDVVRDSRADRAESAASGEER</sequence>
<dbReference type="RefSeq" id="WP_264490720.1">
    <property type="nucleotide sequence ID" value="NZ_JAPDDT010000031.1"/>
</dbReference>
<protein>
    <submittedName>
        <fullName evidence="2">Uncharacterized protein</fullName>
    </submittedName>
</protein>